<dbReference type="GeneID" id="77290020"/>
<protein>
    <submittedName>
        <fullName evidence="1">Uncharacterized protein</fullName>
    </submittedName>
</protein>
<dbReference type="AlphaFoldDB" id="A0A1J1JLQ0"/>
<name>A0A1J1JLQ0_PLAAG</name>
<dbReference type="RefSeq" id="WP_042156186.1">
    <property type="nucleotide sequence ID" value="NZ_JBEIHM010000041.1"/>
</dbReference>
<proteinExistence type="predicted"/>
<accession>A0A1J1JLQ0</accession>
<organism evidence="1">
    <name type="scientific">Planktothrix agardhii</name>
    <name type="common">Oscillatoria agardhii</name>
    <dbReference type="NCBI Taxonomy" id="1160"/>
    <lineage>
        <taxon>Bacteria</taxon>
        <taxon>Bacillati</taxon>
        <taxon>Cyanobacteriota</taxon>
        <taxon>Cyanophyceae</taxon>
        <taxon>Oscillatoriophycideae</taxon>
        <taxon>Oscillatoriales</taxon>
        <taxon>Microcoleaceae</taxon>
        <taxon>Planktothrix</taxon>
    </lineage>
</organism>
<evidence type="ECO:0000313" key="1">
    <source>
        <dbReference type="EMBL" id="CUM61981.1"/>
    </source>
</evidence>
<gene>
    <name evidence="1" type="ORF">PLAM_4015</name>
</gene>
<dbReference type="EMBL" id="LO018304">
    <property type="protein sequence ID" value="CUM61981.1"/>
    <property type="molecule type" value="Genomic_DNA"/>
</dbReference>
<sequence length="83" mass="9025">MNMRLVIFSGMMMMIVGTIAGLGASKYSEKHYQCCNIGPALDLGYSQSRAPRTYAIAGAAMGFIFGSTLELVRQSTPQEAKKR</sequence>
<reference evidence="1" key="1">
    <citation type="submission" date="2015-09" db="EMBL/GenBank/DDBJ databases">
        <authorList>
            <person name="Jackson K.R."/>
            <person name="Lunt B.L."/>
            <person name="Fisher J.N.B."/>
            <person name="Gardner A.V."/>
            <person name="Bailey M.E."/>
            <person name="Deus L.M."/>
            <person name="Earl A.S."/>
            <person name="Gibby P.D."/>
            <person name="Hartmann K.A."/>
            <person name="Liu J.E."/>
            <person name="Manci A.M."/>
            <person name="Nielsen D.A."/>
            <person name="Solomon M.B."/>
            <person name="Breakwell D.P."/>
            <person name="Burnett S.H."/>
            <person name="Grose J.H."/>
        </authorList>
    </citation>
    <scope>NUCLEOTIDE SEQUENCE</scope>
    <source>
        <strain evidence="1">7805</strain>
    </source>
</reference>